<dbReference type="InterPro" id="IPR014710">
    <property type="entry name" value="RmlC-like_jellyroll"/>
</dbReference>
<evidence type="ECO:0000313" key="3">
    <source>
        <dbReference type="Proteomes" id="UP000000249"/>
    </source>
</evidence>
<gene>
    <name evidence="2" type="ordered locus">VC0395_0003</name>
</gene>
<organism evidence="2 3">
    <name type="scientific">Vibrio cholerae serotype O1 (strain ATCC 39541 / Classical Ogawa 395 / O395)</name>
    <dbReference type="NCBI Taxonomy" id="345073"/>
    <lineage>
        <taxon>Bacteria</taxon>
        <taxon>Pseudomonadati</taxon>
        <taxon>Pseudomonadota</taxon>
        <taxon>Gammaproteobacteria</taxon>
        <taxon>Vibrionales</taxon>
        <taxon>Vibrionaceae</taxon>
        <taxon>Vibrio</taxon>
    </lineage>
</organism>
<dbReference type="FunFam" id="2.60.120.10:FF:000207">
    <property type="entry name" value="Cyclic nucleotide binding domain protein"/>
    <property type="match status" value="1"/>
</dbReference>
<dbReference type="Gene3D" id="2.60.120.10">
    <property type="entry name" value="Jelly Rolls"/>
    <property type="match status" value="1"/>
</dbReference>
<dbReference type="InterPro" id="IPR018490">
    <property type="entry name" value="cNMP-bd_dom_sf"/>
</dbReference>
<dbReference type="Proteomes" id="UP000000249">
    <property type="component" value="Chromosome 2"/>
</dbReference>
<dbReference type="SUPFAM" id="SSF51206">
    <property type="entry name" value="cAMP-binding domain-like"/>
    <property type="match status" value="1"/>
</dbReference>
<dbReference type="EMBL" id="CP000626">
    <property type="protein sequence ID" value="ABQ18649.1"/>
    <property type="molecule type" value="Genomic_DNA"/>
</dbReference>
<dbReference type="KEGG" id="vcr:VC395_A0128"/>
<dbReference type="InterPro" id="IPR050397">
    <property type="entry name" value="Env_Response_Regulators"/>
</dbReference>
<dbReference type="PROSITE" id="PS50042">
    <property type="entry name" value="CNMP_BINDING_3"/>
    <property type="match status" value="1"/>
</dbReference>
<dbReference type="RefSeq" id="WP_001177495.1">
    <property type="nucleotide sequence ID" value="NC_009456.1"/>
</dbReference>
<dbReference type="PATRIC" id="fig|345073.21.peg.2887"/>
<name>A0A0H3AE59_VIBC3</name>
<dbReference type="InterPro" id="IPR000595">
    <property type="entry name" value="cNMP-bd_dom"/>
</dbReference>
<dbReference type="CDD" id="cd00038">
    <property type="entry name" value="CAP_ED"/>
    <property type="match status" value="1"/>
</dbReference>
<dbReference type="AlphaFoldDB" id="A0A0H3AE59"/>
<sequence length="226" mass="25544">MQLTANTTGRFSGYLNAQLPAFRLALAQCQTATKRFDAGEALLQQGQPVESLYVVSCGRVSMHILAANGRRFQLGEVQCDDHLFGEMEFFTAMPCQWNVVAEEPIQAMVICAQKLQECLEQQPVFSLFFASALAQDYQESLDIYTQRLMHSISFNIAYDLLLQHETRVNLGGFERMEPEAERFGTSSRVYRRAVKELVDRGLVEKGERGLIIKDLEALRAFVASFE</sequence>
<feature type="domain" description="Cyclic nucleotide-binding" evidence="1">
    <location>
        <begin position="34"/>
        <end position="119"/>
    </location>
</feature>
<dbReference type="GO" id="GO:0005829">
    <property type="term" value="C:cytosol"/>
    <property type="evidence" value="ECO:0007669"/>
    <property type="project" value="TreeGrafter"/>
</dbReference>
<dbReference type="GO" id="GO:0003700">
    <property type="term" value="F:DNA-binding transcription factor activity"/>
    <property type="evidence" value="ECO:0007669"/>
    <property type="project" value="TreeGrafter"/>
</dbReference>
<dbReference type="PANTHER" id="PTHR24567:SF77">
    <property type="entry name" value="NUCLEOSIDE-RESPONSIVE TRANSCRIPTIONAL ACTIVATOR OF NUCLEOSIDE UTILIZATION DEOR"/>
    <property type="match status" value="1"/>
</dbReference>
<proteinExistence type="predicted"/>
<dbReference type="KEGG" id="vco:VC0395_0003"/>
<dbReference type="SMART" id="SM00100">
    <property type="entry name" value="cNMP"/>
    <property type="match status" value="1"/>
</dbReference>
<protein>
    <submittedName>
        <fullName evidence="2">Cyclic nucleotide binding protein</fullName>
    </submittedName>
</protein>
<dbReference type="eggNOG" id="COG0664">
    <property type="taxonomic scope" value="Bacteria"/>
</dbReference>
<dbReference type="OrthoDB" id="7826327at2"/>
<accession>A0A0H3AE59</accession>
<evidence type="ECO:0000313" key="2">
    <source>
        <dbReference type="EMBL" id="ABQ18649.1"/>
    </source>
</evidence>
<evidence type="ECO:0000259" key="1">
    <source>
        <dbReference type="PROSITE" id="PS50042"/>
    </source>
</evidence>
<dbReference type="Pfam" id="PF00027">
    <property type="entry name" value="cNMP_binding"/>
    <property type="match status" value="1"/>
</dbReference>
<dbReference type="PANTHER" id="PTHR24567">
    <property type="entry name" value="CRP FAMILY TRANSCRIPTIONAL REGULATORY PROTEIN"/>
    <property type="match status" value="1"/>
</dbReference>
<reference evidence="2 3" key="1">
    <citation type="submission" date="2007-03" db="EMBL/GenBank/DDBJ databases">
        <authorList>
            <person name="Heidelberg J."/>
        </authorList>
    </citation>
    <scope>NUCLEOTIDE SEQUENCE [LARGE SCALE GENOMIC DNA]</scope>
    <source>
        <strain evidence="3">ATCC 39541 / Classical Ogawa 395 / O395</strain>
    </source>
</reference>